<evidence type="ECO:0000256" key="1">
    <source>
        <dbReference type="ARBA" id="ARBA00005298"/>
    </source>
</evidence>
<dbReference type="InterPro" id="IPR014756">
    <property type="entry name" value="Ig_E-set"/>
</dbReference>
<dbReference type="AlphaFoldDB" id="A0AAV8VI62"/>
<dbReference type="Pfam" id="PF00339">
    <property type="entry name" value="Arrestin_N"/>
    <property type="match status" value="1"/>
</dbReference>
<evidence type="ECO:0000259" key="3">
    <source>
        <dbReference type="SMART" id="SM01017"/>
    </source>
</evidence>
<evidence type="ECO:0000313" key="5">
    <source>
        <dbReference type="Proteomes" id="UP001159042"/>
    </source>
</evidence>
<dbReference type="InterPro" id="IPR011021">
    <property type="entry name" value="Arrestin-like_N"/>
</dbReference>
<gene>
    <name evidence="4" type="ORF">NQ315_007387</name>
</gene>
<dbReference type="PANTHER" id="PTHR11188:SF176">
    <property type="entry name" value="ARRESTIN DOMAIN-CONTAINING PROTEIN 1"/>
    <property type="match status" value="1"/>
</dbReference>
<dbReference type="EMBL" id="JANEYG010000089">
    <property type="protein sequence ID" value="KAJ8913670.1"/>
    <property type="molecule type" value="Genomic_DNA"/>
</dbReference>
<comment type="caution">
    <text evidence="4">The sequence shown here is derived from an EMBL/GenBank/DDBJ whole genome shotgun (WGS) entry which is preliminary data.</text>
</comment>
<reference evidence="4 5" key="1">
    <citation type="journal article" date="2023" name="Insect Mol. Biol.">
        <title>Genome sequencing provides insights into the evolution of gene families encoding plant cell wall-degrading enzymes in longhorned beetles.</title>
        <authorList>
            <person name="Shin N.R."/>
            <person name="Okamura Y."/>
            <person name="Kirsch R."/>
            <person name="Pauchet Y."/>
        </authorList>
    </citation>
    <scope>NUCLEOTIDE SEQUENCE [LARGE SCALE GENOMIC DNA]</scope>
    <source>
        <strain evidence="4">EAD_L_NR</strain>
    </source>
</reference>
<feature type="domain" description="Arrestin C-terminal-like" evidence="3">
    <location>
        <begin position="164"/>
        <end position="298"/>
    </location>
</feature>
<dbReference type="SUPFAM" id="SSF81296">
    <property type="entry name" value="E set domains"/>
    <property type="match status" value="2"/>
</dbReference>
<dbReference type="Gene3D" id="2.60.40.640">
    <property type="match status" value="2"/>
</dbReference>
<dbReference type="PANTHER" id="PTHR11188">
    <property type="entry name" value="ARRESTIN DOMAIN CONTAINING PROTEIN"/>
    <property type="match status" value="1"/>
</dbReference>
<dbReference type="InterPro" id="IPR011022">
    <property type="entry name" value="Arrestin_C-like"/>
</dbReference>
<keyword evidence="2" id="KW-0716">Sensory transduction</keyword>
<name>A0AAV8VI62_9CUCU</name>
<dbReference type="Proteomes" id="UP001159042">
    <property type="component" value="Unassembled WGS sequence"/>
</dbReference>
<evidence type="ECO:0000256" key="2">
    <source>
        <dbReference type="ARBA" id="ARBA00022606"/>
    </source>
</evidence>
<dbReference type="InterPro" id="IPR014752">
    <property type="entry name" value="Arrestin-like_C"/>
</dbReference>
<dbReference type="GO" id="GO:0005737">
    <property type="term" value="C:cytoplasm"/>
    <property type="evidence" value="ECO:0007669"/>
    <property type="project" value="TreeGrafter"/>
</dbReference>
<comment type="similarity">
    <text evidence="1">Belongs to the arrestin family.</text>
</comment>
<protein>
    <recommendedName>
        <fullName evidence="3">Arrestin C-terminal-like domain-containing protein</fullName>
    </recommendedName>
</protein>
<organism evidence="4 5">
    <name type="scientific">Exocentrus adspersus</name>
    <dbReference type="NCBI Taxonomy" id="1586481"/>
    <lineage>
        <taxon>Eukaryota</taxon>
        <taxon>Metazoa</taxon>
        <taxon>Ecdysozoa</taxon>
        <taxon>Arthropoda</taxon>
        <taxon>Hexapoda</taxon>
        <taxon>Insecta</taxon>
        <taxon>Pterygota</taxon>
        <taxon>Neoptera</taxon>
        <taxon>Endopterygota</taxon>
        <taxon>Coleoptera</taxon>
        <taxon>Polyphaga</taxon>
        <taxon>Cucujiformia</taxon>
        <taxon>Chrysomeloidea</taxon>
        <taxon>Cerambycidae</taxon>
        <taxon>Lamiinae</taxon>
        <taxon>Acanthocinini</taxon>
        <taxon>Exocentrus</taxon>
    </lineage>
</organism>
<evidence type="ECO:0000313" key="4">
    <source>
        <dbReference type="EMBL" id="KAJ8913670.1"/>
    </source>
</evidence>
<dbReference type="Pfam" id="PF02752">
    <property type="entry name" value="Arrestin_C"/>
    <property type="match status" value="1"/>
</dbReference>
<dbReference type="GO" id="GO:0015031">
    <property type="term" value="P:protein transport"/>
    <property type="evidence" value="ECO:0007669"/>
    <property type="project" value="TreeGrafter"/>
</dbReference>
<dbReference type="InterPro" id="IPR050357">
    <property type="entry name" value="Arrestin_domain-protein"/>
</dbReference>
<proteinExistence type="inferred from homology"/>
<dbReference type="SMART" id="SM01017">
    <property type="entry name" value="Arrestin_C"/>
    <property type="match status" value="1"/>
</dbReference>
<sequence length="338" mass="38169">MSCTIQLPNYPNERYIVGGMITGKVICTVSKKINIRGVVVKLKGKEHNRWYDGIATKRRIYASKIKFLHLELPLQVKGTLSPGTFEYPFTFRLPHNIPDSFKGPYGGIRYTITAKVDIPFAPDYTNKKVVRVFDFVNLNSAKYQAHWGPATHSETKTPYSWCCNSGPVTVDVCLEKQMFVPGEEVKMKVRINNQSSMNVDMVIVRITRVTVKSIILSSSVNRYRDRFEVVASGAVAGVKAREEKIYNVHFPIPKTVKVLNFHGSKLFEQETVLNVKAHFIWYTDMEYTTKVVLGHVPITSGSYLQNLASFVAAGRINHIPGTKLTILRCDICAAFKQV</sequence>
<keyword evidence="5" id="KW-1185">Reference proteome</keyword>
<accession>A0AAV8VI62</accession>